<accession>A0ABS2QLB3</accession>
<feature type="region of interest" description="Disordered" evidence="1">
    <location>
        <begin position="1"/>
        <end position="28"/>
    </location>
</feature>
<sequence>MASNKGKHDRISDFMFGTKNHRQHSNSDEHDKLAELMSKIDLDQLLNQVDSIMTVYDQFKPAIKQLSPIMDIILKRKK</sequence>
<dbReference type="RefSeq" id="WP_204545335.1">
    <property type="nucleotide sequence ID" value="NZ_JAFBFI010000017.1"/>
</dbReference>
<proteinExistence type="predicted"/>
<dbReference type="Proteomes" id="UP000823486">
    <property type="component" value="Unassembled WGS sequence"/>
</dbReference>
<protein>
    <recommendedName>
        <fullName evidence="4">Spore coat protein</fullName>
    </recommendedName>
</protein>
<dbReference type="EMBL" id="JAFBFI010000017">
    <property type="protein sequence ID" value="MBM7693965.1"/>
    <property type="molecule type" value="Genomic_DNA"/>
</dbReference>
<keyword evidence="3" id="KW-1185">Reference proteome</keyword>
<reference evidence="2 3" key="1">
    <citation type="submission" date="2021-01" db="EMBL/GenBank/DDBJ databases">
        <title>Genomic Encyclopedia of Type Strains, Phase IV (KMG-IV): sequencing the most valuable type-strain genomes for metagenomic binning, comparative biology and taxonomic classification.</title>
        <authorList>
            <person name="Goeker M."/>
        </authorList>
    </citation>
    <scope>NUCLEOTIDE SEQUENCE [LARGE SCALE GENOMIC DNA]</scope>
    <source>
        <strain evidence="2 3">DSM 105482</strain>
    </source>
</reference>
<name>A0ABS2QLB3_9BACI</name>
<organism evidence="2 3">
    <name type="scientific">Peribacillus deserti</name>
    <dbReference type="NCBI Taxonomy" id="673318"/>
    <lineage>
        <taxon>Bacteria</taxon>
        <taxon>Bacillati</taxon>
        <taxon>Bacillota</taxon>
        <taxon>Bacilli</taxon>
        <taxon>Bacillales</taxon>
        <taxon>Bacillaceae</taxon>
        <taxon>Peribacillus</taxon>
    </lineage>
</organism>
<comment type="caution">
    <text evidence="2">The sequence shown here is derived from an EMBL/GenBank/DDBJ whole genome shotgun (WGS) entry which is preliminary data.</text>
</comment>
<evidence type="ECO:0000313" key="2">
    <source>
        <dbReference type="EMBL" id="MBM7693965.1"/>
    </source>
</evidence>
<gene>
    <name evidence="2" type="ORF">JOC77_003409</name>
</gene>
<evidence type="ECO:0008006" key="4">
    <source>
        <dbReference type="Google" id="ProtNLM"/>
    </source>
</evidence>
<evidence type="ECO:0000313" key="3">
    <source>
        <dbReference type="Proteomes" id="UP000823486"/>
    </source>
</evidence>
<evidence type="ECO:0000256" key="1">
    <source>
        <dbReference type="SAM" id="MobiDB-lite"/>
    </source>
</evidence>